<organism evidence="3 4">
    <name type="scientific">Riccia sorocarpa</name>
    <dbReference type="NCBI Taxonomy" id="122646"/>
    <lineage>
        <taxon>Eukaryota</taxon>
        <taxon>Viridiplantae</taxon>
        <taxon>Streptophyta</taxon>
        <taxon>Embryophyta</taxon>
        <taxon>Marchantiophyta</taxon>
        <taxon>Marchantiopsida</taxon>
        <taxon>Marchantiidae</taxon>
        <taxon>Marchantiales</taxon>
        <taxon>Ricciaceae</taxon>
        <taxon>Riccia</taxon>
    </lineage>
</organism>
<dbReference type="SUPFAM" id="SSF56219">
    <property type="entry name" value="DNase I-like"/>
    <property type="match status" value="1"/>
</dbReference>
<evidence type="ECO:0000313" key="3">
    <source>
        <dbReference type="EMBL" id="KAL3697917.1"/>
    </source>
</evidence>
<evidence type="ECO:0008006" key="5">
    <source>
        <dbReference type="Google" id="ProtNLM"/>
    </source>
</evidence>
<dbReference type="Gene3D" id="3.60.10.10">
    <property type="entry name" value="Endonuclease/exonuclease/phosphatase"/>
    <property type="match status" value="1"/>
</dbReference>
<keyword evidence="1" id="KW-0175">Coiled coil</keyword>
<evidence type="ECO:0000256" key="2">
    <source>
        <dbReference type="SAM" id="MobiDB-lite"/>
    </source>
</evidence>
<comment type="caution">
    <text evidence="3">The sequence shown here is derived from an EMBL/GenBank/DDBJ whole genome shotgun (WGS) entry which is preliminary data.</text>
</comment>
<dbReference type="InterPro" id="IPR036691">
    <property type="entry name" value="Endo/exonu/phosph_ase_sf"/>
</dbReference>
<name>A0ABD3I6G5_9MARC</name>
<sequence length="607" mass="69153">MSSSGETGPSGSSSVTIFDMLIQQLANLEMVTDREESVVHFQPDKSFITDLLKLSATAVYSYYFEGEITLDGVVLRSVREVKRHVYFDLYEMLLIGNRMPIFKAQGLKTVSVRHVWQFAFVTAFETEKQKDEALEVEVANIRSSTVAHFTWTVECENIAFKPLERPIWLQLSGIPTWLKKSVPGIFKSAGDHTEDTGLAANTWKGDAKPTLHRHRKRNATNAMVLSEDRLAQDSGEGGEIGEQPLSDSAGRNHEVETSAAEDVLSQPVREQPIHDVSSTLEEIIRNLPGETSYQNAGSTSMIIEVPISVEYTRGRGHLSELARFVNRGNQPSLPVLPAVRSVDDDLTEVQPSKKRSRVEEGVSDRIHAPNDPAERANFWELVEETLPDLLFLLLGDFNNLELHEDSSSWANHMGMEEGVAFSRLCGALSLFDSRWLVDTIIGPRWTRYERRNGVYSWARLDRIYAQLDQFQGQFAASVHHVVFQLSDHLPVSLLIRDPPETQEVHRSLYFKADVSLLKRPYFQRDLSDIWDRRYSELESLNDLERFVLTWNHFRQEVKNRQYVEVSKLSQLEELRRELQQAADNQLQAVINPERVFELTGEVARLEA</sequence>
<evidence type="ECO:0000256" key="1">
    <source>
        <dbReference type="SAM" id="Coils"/>
    </source>
</evidence>
<dbReference type="EMBL" id="JBJQOH010000002">
    <property type="protein sequence ID" value="KAL3697917.1"/>
    <property type="molecule type" value="Genomic_DNA"/>
</dbReference>
<protein>
    <recommendedName>
        <fullName evidence="5">Endonuclease/exonuclease/phosphatase domain-containing protein</fullName>
    </recommendedName>
</protein>
<dbReference type="AlphaFoldDB" id="A0ABD3I6G5"/>
<keyword evidence="4" id="KW-1185">Reference proteome</keyword>
<accession>A0ABD3I6G5</accession>
<dbReference type="Proteomes" id="UP001633002">
    <property type="component" value="Unassembled WGS sequence"/>
</dbReference>
<evidence type="ECO:0000313" key="4">
    <source>
        <dbReference type="Proteomes" id="UP001633002"/>
    </source>
</evidence>
<reference evidence="3 4" key="1">
    <citation type="submission" date="2024-09" db="EMBL/GenBank/DDBJ databases">
        <title>Chromosome-scale assembly of Riccia sorocarpa.</title>
        <authorList>
            <person name="Paukszto L."/>
        </authorList>
    </citation>
    <scope>NUCLEOTIDE SEQUENCE [LARGE SCALE GENOMIC DNA]</scope>
    <source>
        <strain evidence="3">LP-2024</strain>
        <tissue evidence="3">Aerial parts of the thallus</tissue>
    </source>
</reference>
<proteinExistence type="predicted"/>
<gene>
    <name evidence="3" type="ORF">R1sor_011993</name>
</gene>
<feature type="region of interest" description="Disordered" evidence="2">
    <location>
        <begin position="208"/>
        <end position="270"/>
    </location>
</feature>
<feature type="coiled-coil region" evidence="1">
    <location>
        <begin position="564"/>
        <end position="591"/>
    </location>
</feature>